<proteinExistence type="predicted"/>
<dbReference type="RefSeq" id="WP_188166545.1">
    <property type="nucleotide sequence ID" value="NZ_JACVVX010000009.1"/>
</dbReference>
<gene>
    <name evidence="1" type="ORF">ICI42_20895</name>
</gene>
<protein>
    <submittedName>
        <fullName evidence="1">Sigma-70 family RNA polymerase sigma factor</fullName>
    </submittedName>
</protein>
<name>A0A8J6PM42_9HYPH</name>
<dbReference type="AlphaFoldDB" id="A0A8J6PM42"/>
<accession>A0A8J6PM42</accession>
<dbReference type="Proteomes" id="UP000643405">
    <property type="component" value="Unassembled WGS sequence"/>
</dbReference>
<comment type="caution">
    <text evidence="1">The sequence shown here is derived from an EMBL/GenBank/DDBJ whole genome shotgun (WGS) entry which is preliminary data.</text>
</comment>
<dbReference type="EMBL" id="JACVVX010000009">
    <property type="protein sequence ID" value="MBD0417109.1"/>
    <property type="molecule type" value="Genomic_DNA"/>
</dbReference>
<keyword evidence="2" id="KW-1185">Reference proteome</keyword>
<reference evidence="1" key="1">
    <citation type="submission" date="2020-09" db="EMBL/GenBank/DDBJ databases">
        <title>Genome seq and assembly of Tianweitania sp.</title>
        <authorList>
            <person name="Chhetri G."/>
        </authorList>
    </citation>
    <scope>NUCLEOTIDE SEQUENCE</scope>
    <source>
        <strain evidence="1">Rool2</strain>
    </source>
</reference>
<sequence length="291" mass="32841">MGVVFLLAFTALMASFGWGGFLGTRYVKPLTKCRYDGTLYTRRADVEEALARLIEQSRQEIIAALKIRDTSSPLYVKSECIVYLIRDTRHDNDESYFNDLYRELMRRLSSALPRIAGESIDVSESVHAADARDRVKDTFIRKLIEDRAEPGSALDYFEVMFAGATAALRTTSMHRARRQAARTEAIEADQETNEPSLAVESAVGSLDLKEELLSDDPIYRSRVADAIRSLPDKLRRVVELIMRDMPIDSSDDSVMTIRKAIGVKSEKTVRNRRGAAYRLIRQALSIGDDHD</sequence>
<evidence type="ECO:0000313" key="2">
    <source>
        <dbReference type="Proteomes" id="UP000643405"/>
    </source>
</evidence>
<evidence type="ECO:0000313" key="1">
    <source>
        <dbReference type="EMBL" id="MBD0417109.1"/>
    </source>
</evidence>
<organism evidence="1 2">
    <name type="scientific">Oryzicola mucosus</name>
    <dbReference type="NCBI Taxonomy" id="2767425"/>
    <lineage>
        <taxon>Bacteria</taxon>
        <taxon>Pseudomonadati</taxon>
        <taxon>Pseudomonadota</taxon>
        <taxon>Alphaproteobacteria</taxon>
        <taxon>Hyphomicrobiales</taxon>
        <taxon>Phyllobacteriaceae</taxon>
        <taxon>Oryzicola</taxon>
    </lineage>
</organism>